<name>A0A0A9A593_ARUDO</name>
<reference evidence="1" key="2">
    <citation type="journal article" date="2015" name="Data Brief">
        <title>Shoot transcriptome of the giant reed, Arundo donax.</title>
        <authorList>
            <person name="Barrero R.A."/>
            <person name="Guerrero F.D."/>
            <person name="Moolhuijzen P."/>
            <person name="Goolsby J.A."/>
            <person name="Tidwell J."/>
            <person name="Bellgard S.E."/>
            <person name="Bellgard M.I."/>
        </authorList>
    </citation>
    <scope>NUCLEOTIDE SEQUENCE</scope>
    <source>
        <tissue evidence="1">Shoot tissue taken approximately 20 cm above the soil surface</tissue>
    </source>
</reference>
<evidence type="ECO:0000313" key="1">
    <source>
        <dbReference type="EMBL" id="JAD44145.1"/>
    </source>
</evidence>
<dbReference type="AlphaFoldDB" id="A0A0A9A593"/>
<sequence>MLADSVLDRGAALWKIVGLLRTGFQKLVL</sequence>
<organism evidence="1">
    <name type="scientific">Arundo donax</name>
    <name type="common">Giant reed</name>
    <name type="synonym">Donax arundinaceus</name>
    <dbReference type="NCBI Taxonomy" id="35708"/>
    <lineage>
        <taxon>Eukaryota</taxon>
        <taxon>Viridiplantae</taxon>
        <taxon>Streptophyta</taxon>
        <taxon>Embryophyta</taxon>
        <taxon>Tracheophyta</taxon>
        <taxon>Spermatophyta</taxon>
        <taxon>Magnoliopsida</taxon>
        <taxon>Liliopsida</taxon>
        <taxon>Poales</taxon>
        <taxon>Poaceae</taxon>
        <taxon>PACMAD clade</taxon>
        <taxon>Arundinoideae</taxon>
        <taxon>Arundineae</taxon>
        <taxon>Arundo</taxon>
    </lineage>
</organism>
<protein>
    <submittedName>
        <fullName evidence="1">Uncharacterized protein</fullName>
    </submittedName>
</protein>
<reference evidence="1" key="1">
    <citation type="submission" date="2014-09" db="EMBL/GenBank/DDBJ databases">
        <authorList>
            <person name="Magalhaes I.L.F."/>
            <person name="Oliveira U."/>
            <person name="Santos F.R."/>
            <person name="Vidigal T.H.D.A."/>
            <person name="Brescovit A.D."/>
            <person name="Santos A.J."/>
        </authorList>
    </citation>
    <scope>NUCLEOTIDE SEQUENCE</scope>
    <source>
        <tissue evidence="1">Shoot tissue taken approximately 20 cm above the soil surface</tissue>
    </source>
</reference>
<proteinExistence type="predicted"/>
<dbReference type="EMBL" id="GBRH01253750">
    <property type="protein sequence ID" value="JAD44145.1"/>
    <property type="molecule type" value="Transcribed_RNA"/>
</dbReference>
<accession>A0A0A9A593</accession>